<dbReference type="InterPro" id="IPR058544">
    <property type="entry name" value="ETR1_N"/>
</dbReference>
<evidence type="ECO:0000256" key="6">
    <source>
        <dbReference type="SAM" id="Phobius"/>
    </source>
</evidence>
<dbReference type="InterPro" id="IPR003594">
    <property type="entry name" value="HATPase_dom"/>
</dbReference>
<dbReference type="Proteomes" id="UP001500359">
    <property type="component" value="Unassembled WGS sequence"/>
</dbReference>
<dbReference type="CDD" id="cd00082">
    <property type="entry name" value="HisKA"/>
    <property type="match status" value="1"/>
</dbReference>
<keyword evidence="9" id="KW-1185">Reference proteome</keyword>
<comment type="caution">
    <text evidence="8">The sequence shown here is derived from an EMBL/GenBank/DDBJ whole genome shotgun (WGS) entry which is preliminary data.</text>
</comment>
<dbReference type="Pfam" id="PF25487">
    <property type="entry name" value="ETR1_N"/>
    <property type="match status" value="1"/>
</dbReference>
<dbReference type="PANTHER" id="PTHR42878:SF15">
    <property type="entry name" value="BACTERIOPHYTOCHROME"/>
    <property type="match status" value="1"/>
</dbReference>
<keyword evidence="5" id="KW-0418">Kinase</keyword>
<organism evidence="8 9">
    <name type="scientific">Aliiglaciecola litoralis</name>
    <dbReference type="NCBI Taxonomy" id="582857"/>
    <lineage>
        <taxon>Bacteria</taxon>
        <taxon>Pseudomonadati</taxon>
        <taxon>Pseudomonadota</taxon>
        <taxon>Gammaproteobacteria</taxon>
        <taxon>Alteromonadales</taxon>
        <taxon>Alteromonadaceae</taxon>
        <taxon>Aliiglaciecola</taxon>
    </lineage>
</organism>
<evidence type="ECO:0000256" key="2">
    <source>
        <dbReference type="ARBA" id="ARBA00012438"/>
    </source>
</evidence>
<dbReference type="EC" id="2.7.13.3" evidence="2"/>
<dbReference type="EMBL" id="BAAAFD010000002">
    <property type="protein sequence ID" value="GAA0854654.1"/>
    <property type="molecule type" value="Genomic_DNA"/>
</dbReference>
<dbReference type="InterPro" id="IPR004358">
    <property type="entry name" value="Sig_transdc_His_kin-like_C"/>
</dbReference>
<dbReference type="Gene3D" id="1.10.287.130">
    <property type="match status" value="1"/>
</dbReference>
<dbReference type="PRINTS" id="PR00344">
    <property type="entry name" value="BCTRLSENSOR"/>
</dbReference>
<dbReference type="InterPro" id="IPR050351">
    <property type="entry name" value="BphY/WalK/GraS-like"/>
</dbReference>
<feature type="transmembrane region" description="Helical" evidence="6">
    <location>
        <begin position="62"/>
        <end position="82"/>
    </location>
</feature>
<dbReference type="Pfam" id="PF02518">
    <property type="entry name" value="HATPase_c"/>
    <property type="match status" value="1"/>
</dbReference>
<protein>
    <recommendedName>
        <fullName evidence="2">histidine kinase</fullName>
        <ecNumber evidence="2">2.7.13.3</ecNumber>
    </recommendedName>
</protein>
<dbReference type="InterPro" id="IPR036890">
    <property type="entry name" value="HATPase_C_sf"/>
</dbReference>
<dbReference type="PANTHER" id="PTHR42878">
    <property type="entry name" value="TWO-COMPONENT HISTIDINE KINASE"/>
    <property type="match status" value="1"/>
</dbReference>
<dbReference type="SMART" id="SM00387">
    <property type="entry name" value="HATPase_c"/>
    <property type="match status" value="1"/>
</dbReference>
<gene>
    <name evidence="8" type="ORF">GCM10009114_11300</name>
</gene>
<accession>A0ABN1LER6</accession>
<evidence type="ECO:0000259" key="7">
    <source>
        <dbReference type="PROSITE" id="PS50109"/>
    </source>
</evidence>
<dbReference type="SUPFAM" id="SSF55874">
    <property type="entry name" value="ATPase domain of HSP90 chaperone/DNA topoisomerase II/histidine kinase"/>
    <property type="match status" value="1"/>
</dbReference>
<feature type="transmembrane region" description="Helical" evidence="6">
    <location>
        <begin position="26"/>
        <end position="50"/>
    </location>
</feature>
<keyword evidence="6" id="KW-0472">Membrane</keyword>
<comment type="catalytic activity">
    <reaction evidence="1">
        <text>ATP + protein L-histidine = ADP + protein N-phospho-L-histidine.</text>
        <dbReference type="EC" id="2.7.13.3"/>
    </reaction>
</comment>
<dbReference type="InterPro" id="IPR005467">
    <property type="entry name" value="His_kinase_dom"/>
</dbReference>
<dbReference type="RefSeq" id="WP_343857411.1">
    <property type="nucleotide sequence ID" value="NZ_BAAAFD010000002.1"/>
</dbReference>
<evidence type="ECO:0000256" key="5">
    <source>
        <dbReference type="ARBA" id="ARBA00022777"/>
    </source>
</evidence>
<evidence type="ECO:0000256" key="4">
    <source>
        <dbReference type="ARBA" id="ARBA00022679"/>
    </source>
</evidence>
<keyword evidence="6" id="KW-1133">Transmembrane helix</keyword>
<dbReference type="SUPFAM" id="SSF47384">
    <property type="entry name" value="Homodimeric domain of signal transducing histidine kinase"/>
    <property type="match status" value="1"/>
</dbReference>
<evidence type="ECO:0000313" key="8">
    <source>
        <dbReference type="EMBL" id="GAA0854654.1"/>
    </source>
</evidence>
<reference evidence="8 9" key="1">
    <citation type="journal article" date="2019" name="Int. J. Syst. Evol. Microbiol.">
        <title>The Global Catalogue of Microorganisms (GCM) 10K type strain sequencing project: providing services to taxonomists for standard genome sequencing and annotation.</title>
        <authorList>
            <consortium name="The Broad Institute Genomics Platform"/>
            <consortium name="The Broad Institute Genome Sequencing Center for Infectious Disease"/>
            <person name="Wu L."/>
            <person name="Ma J."/>
        </authorList>
    </citation>
    <scope>NUCLEOTIDE SEQUENCE [LARGE SCALE GENOMIC DNA]</scope>
    <source>
        <strain evidence="8 9">JCM 15896</strain>
    </source>
</reference>
<feature type="domain" description="Histidine kinase" evidence="7">
    <location>
        <begin position="160"/>
        <end position="374"/>
    </location>
</feature>
<keyword evidence="6" id="KW-0812">Transmembrane</keyword>
<keyword evidence="3" id="KW-0597">Phosphoprotein</keyword>
<evidence type="ECO:0000256" key="3">
    <source>
        <dbReference type="ARBA" id="ARBA00022553"/>
    </source>
</evidence>
<dbReference type="SMART" id="SM00388">
    <property type="entry name" value="HisKA"/>
    <property type="match status" value="1"/>
</dbReference>
<keyword evidence="4" id="KW-0808">Transferase</keyword>
<dbReference type="InterPro" id="IPR036097">
    <property type="entry name" value="HisK_dim/P_sf"/>
</dbReference>
<proteinExistence type="predicted"/>
<evidence type="ECO:0000256" key="1">
    <source>
        <dbReference type="ARBA" id="ARBA00000085"/>
    </source>
</evidence>
<feature type="transmembrane region" description="Helical" evidence="6">
    <location>
        <begin position="88"/>
        <end position="111"/>
    </location>
</feature>
<sequence length="385" mass="43615">MNITDILFSDEFMPHGMCYLWQPDLLWLHVVSDALIFLAYTSIPITLVYILRIRKDLIFSKVMALFGAFVLLCGFTHAISIWTVWNGAYWFSGSVKGVTALVSVATAIMLWKLVPTLKELPTVEKLRIEVERRKLAEAKLTAESQRLLDSNDELQAFANASSHDLKSPLRGIRQLAGWIKEDLENEKVVLSEETKSHFDLMNSRIIRMETLLEDLLEYSKIGMHQNEITLIDCSNLCSELFDMLNSDKGIQLHLQPGLPAFKTMAAPFAQVLRNLLDNAIKHHHDSNGNIWVKYNELEDYYEFTIQDDGPGVNPNDFSKITQLFSTLKPKDEVEGSGMGLAIIDKIITNFTGTLNFAANSDSGLSVIFTWPKETKLKQTLAQLRE</sequence>
<name>A0ABN1LER6_9ALTE</name>
<dbReference type="InterPro" id="IPR003661">
    <property type="entry name" value="HisK_dim/P_dom"/>
</dbReference>
<dbReference type="Pfam" id="PF00512">
    <property type="entry name" value="HisKA"/>
    <property type="match status" value="1"/>
</dbReference>
<evidence type="ECO:0000313" key="9">
    <source>
        <dbReference type="Proteomes" id="UP001500359"/>
    </source>
</evidence>
<dbReference type="PROSITE" id="PS50109">
    <property type="entry name" value="HIS_KIN"/>
    <property type="match status" value="1"/>
</dbReference>
<dbReference type="Gene3D" id="3.30.565.10">
    <property type="entry name" value="Histidine kinase-like ATPase, C-terminal domain"/>
    <property type="match status" value="1"/>
</dbReference>